<evidence type="ECO:0000313" key="1">
    <source>
        <dbReference type="EMBL" id="MUG45235.1"/>
    </source>
</evidence>
<dbReference type="Gene3D" id="2.60.120.260">
    <property type="entry name" value="Galactose-binding domain-like"/>
    <property type="match status" value="1"/>
</dbReference>
<name>A0A7X3CMI0_9BACL</name>
<protein>
    <submittedName>
        <fullName evidence="1">Uncharacterized protein</fullName>
    </submittedName>
</protein>
<dbReference type="AlphaFoldDB" id="A0A7X3CMI0"/>
<dbReference type="EMBL" id="WNZW01000002">
    <property type="protein sequence ID" value="MUG45235.1"/>
    <property type="molecule type" value="Genomic_DNA"/>
</dbReference>
<gene>
    <name evidence="1" type="ORF">GNP95_09515</name>
</gene>
<evidence type="ECO:0000313" key="2">
    <source>
        <dbReference type="Proteomes" id="UP000447876"/>
    </source>
</evidence>
<accession>A0A7X3CMI0</accession>
<sequence>MASNTEHLNLLKKDPVADGNEYFNIETMLNENWDKIDEAVGNVQNRLNRSSTEFITLQPGLQTINAKRDARFKLGEVRGRTLINILGSWGGCESLNPRYFYNRVNASIDTTIKKSGSASLKVVADTSTDTTHYYRFAGSVVEDCYRVSEGEYILFGAWIKPQSAGAHMTLFFWNETGTENVSGIIGGSVIYDNPTKFTYGYVKAKVPPGARYVVPRIALVDQNGNENFTGTGAEGCNIDEVSIYKLSEAEYAALDGMTSEEIADKYPFVSSGIVGVENPYAIATSGNLLPPFYEWTAGAGITSLNIKEPYEVEATFRASSAGTAFQSIVSAIPEQEYALSWDVNDRGTLWVGFIDRSGVQITAANIPNKGTFITPQNTSKITVAWYEPGGGTIKLKNPMLTFSEAKLFESQRRSILAFQTELHANPTDLSDPDVLFEWDGQYFKLMKWKKIVLNGSMDWTFGNNYSNGQYKSVNLPISGQLKDSASVTKFNGVLLERRMAAGGIWDKADMQLLSENLFSLTISIEESGWGSSYTPSVDEIKAYFWGWTMCNQNGSVPYVGTGTKYWKTINKPGVADTSTLPTTQAPNRTSYQLLYRLAKEIVEPVTVEGCLTLAEGDNLVDVGTGIVLRESVKPKQHTNTNWIINNTGVGTSLSSKAAEIIAIYRDSGRDHKWIKESVTGAWGTEQAYIFSANYDQSAAYSVTYTKLDTFPIQPISGSLAANEKAQINNLTTGVAEALHRVSVIEQKKTEKDAPSLQWITPTLLNGWTSNHGMGYKKIGSLLLFKGTIEGGSVGALSAFILPQGYRPKANRSIGVLSRNTSQVYAQGRITIYPSGEFTVDVGPNGTVFLDGIIIEAEQ</sequence>
<dbReference type="OrthoDB" id="2667186at2"/>
<dbReference type="RefSeq" id="WP_155610588.1">
    <property type="nucleotide sequence ID" value="NZ_WNZW01000002.1"/>
</dbReference>
<reference evidence="1 2" key="1">
    <citation type="submission" date="2019-11" db="EMBL/GenBank/DDBJ databases">
        <title>Draft genome sequences of five Paenibacillus species of dairy origin.</title>
        <authorList>
            <person name="Olajide A.M."/>
            <person name="Chen S."/>
            <person name="Lapointe G."/>
        </authorList>
    </citation>
    <scope>NUCLEOTIDE SEQUENCE [LARGE SCALE GENOMIC DNA]</scope>
    <source>
        <strain evidence="1 2">12CR55</strain>
    </source>
</reference>
<organism evidence="1 2">
    <name type="scientific">Paenibacillus woosongensis</name>
    <dbReference type="NCBI Taxonomy" id="307580"/>
    <lineage>
        <taxon>Bacteria</taxon>
        <taxon>Bacillati</taxon>
        <taxon>Bacillota</taxon>
        <taxon>Bacilli</taxon>
        <taxon>Bacillales</taxon>
        <taxon>Paenibacillaceae</taxon>
        <taxon>Paenibacillus</taxon>
    </lineage>
</organism>
<dbReference type="Proteomes" id="UP000447876">
    <property type="component" value="Unassembled WGS sequence"/>
</dbReference>
<comment type="caution">
    <text evidence="1">The sequence shown here is derived from an EMBL/GenBank/DDBJ whole genome shotgun (WGS) entry which is preliminary data.</text>
</comment>
<proteinExistence type="predicted"/>